<keyword evidence="3" id="KW-1185">Reference proteome</keyword>
<feature type="compositionally biased region" description="Low complexity" evidence="1">
    <location>
        <begin position="19"/>
        <end position="32"/>
    </location>
</feature>
<evidence type="ECO:0000313" key="3">
    <source>
        <dbReference type="Proteomes" id="UP000001745"/>
    </source>
</evidence>
<dbReference type="STRING" id="441959.B8LTV3"/>
<proteinExistence type="predicted"/>
<evidence type="ECO:0000256" key="1">
    <source>
        <dbReference type="SAM" id="MobiDB-lite"/>
    </source>
</evidence>
<protein>
    <submittedName>
        <fullName evidence="2">Uncharacterized protein</fullName>
    </submittedName>
</protein>
<dbReference type="OrthoDB" id="3469225at2759"/>
<feature type="compositionally biased region" description="Low complexity" evidence="1">
    <location>
        <begin position="54"/>
        <end position="79"/>
    </location>
</feature>
<evidence type="ECO:0000313" key="2">
    <source>
        <dbReference type="EMBL" id="EED23783.1"/>
    </source>
</evidence>
<dbReference type="GeneID" id="8108640"/>
<dbReference type="eggNOG" id="ENOG502RVT4">
    <property type="taxonomic scope" value="Eukaryota"/>
</dbReference>
<dbReference type="OMA" id="FIPYRGP"/>
<dbReference type="HOGENOM" id="CLU_051213_0_0_1"/>
<feature type="region of interest" description="Disordered" evidence="1">
    <location>
        <begin position="1"/>
        <end position="80"/>
    </location>
</feature>
<organism evidence="2 3">
    <name type="scientific">Talaromyces stipitatus (strain ATCC 10500 / CBS 375.48 / QM 6759 / NRRL 1006)</name>
    <name type="common">Penicillium stipitatum</name>
    <dbReference type="NCBI Taxonomy" id="441959"/>
    <lineage>
        <taxon>Eukaryota</taxon>
        <taxon>Fungi</taxon>
        <taxon>Dikarya</taxon>
        <taxon>Ascomycota</taxon>
        <taxon>Pezizomycotina</taxon>
        <taxon>Eurotiomycetes</taxon>
        <taxon>Eurotiomycetidae</taxon>
        <taxon>Eurotiales</taxon>
        <taxon>Trichocomaceae</taxon>
        <taxon>Talaromyces</taxon>
        <taxon>Talaromyces sect. Talaromyces</taxon>
    </lineage>
</organism>
<dbReference type="RefSeq" id="XP_002341170.1">
    <property type="nucleotide sequence ID" value="XM_002341129.1"/>
</dbReference>
<accession>B8LTV3</accession>
<gene>
    <name evidence="2" type="ORF">TSTA_071790</name>
</gene>
<dbReference type="VEuPathDB" id="FungiDB:TSTA_071790"/>
<dbReference type="AlphaFoldDB" id="B8LTV3"/>
<dbReference type="Proteomes" id="UP000001745">
    <property type="component" value="Unassembled WGS sequence"/>
</dbReference>
<name>B8LTV3_TALSN</name>
<dbReference type="PANTHER" id="PTHR37540:SF5">
    <property type="entry name" value="TRANSCRIPTION FACTOR DOMAIN-CONTAINING PROTEIN"/>
    <property type="match status" value="1"/>
</dbReference>
<dbReference type="EMBL" id="EQ962652">
    <property type="protein sequence ID" value="EED23783.1"/>
    <property type="molecule type" value="Genomic_DNA"/>
</dbReference>
<dbReference type="InParanoid" id="B8LTV3"/>
<reference evidence="3" key="1">
    <citation type="journal article" date="2015" name="Genome Announc.">
        <title>Genome sequence of the AIDS-associated pathogen Penicillium marneffei (ATCC18224) and its near taxonomic relative Talaromyces stipitatus (ATCC10500).</title>
        <authorList>
            <person name="Nierman W.C."/>
            <person name="Fedorova-Abrams N.D."/>
            <person name="Andrianopoulos A."/>
        </authorList>
    </citation>
    <scope>NUCLEOTIDE SEQUENCE [LARGE SCALE GENOMIC DNA]</scope>
    <source>
        <strain evidence="3">ATCC 10500 / CBS 375.48 / QM 6759 / NRRL 1006</strain>
    </source>
</reference>
<dbReference type="PANTHER" id="PTHR37540">
    <property type="entry name" value="TRANSCRIPTION FACTOR (ACR-2), PUTATIVE-RELATED-RELATED"/>
    <property type="match status" value="1"/>
</dbReference>
<sequence>MFVPYTGPSNQRNPKARRAANAFKAARGASRAKGGHGTLQWVQVPDSSSEDSSESSTNETPSSLVIRASKSSSSRAAEPAPLPKFVLGGQKFYPYHGMGGKGPLTTTALSRYFDILLPDDCKAQGIDVSRGAAYGGGLLKWIAQHDGVLHGLTAFALCSLETVGKTDAIYQAILHHRHKILEDVHRRLERRQVDDVLIQAICLLIPVDDYLGYVEYGPVHRSGLSNIVKIRGGFRQVGNSDMAFGNLLQTSMLVVMSMIDFHVQTRIAPMFLPDERPMASISLSSEMQKRIFALPSGFQTLVHAGILSTNVLVIVESYEAWLLQVKDVELKDRATWRPQLLSELNNVEKCVVVTLVCLADDISSLGFHAAAPIFRKPKQRSEALTDVPELWADPALVDCVIWMSTVISTPRNSRSIDPDFRKEVLKRSIRGRDFALDWEQIQRKLRRFFYAEERAGDWEKAWNLALGEPWLFE</sequence>